<evidence type="ECO:0000313" key="4">
    <source>
        <dbReference type="EMBL" id="TWW11345.1"/>
    </source>
</evidence>
<name>A0A5C6MB65_9LACO</name>
<reference evidence="4 5" key="1">
    <citation type="submission" date="2019-04" db="EMBL/GenBank/DDBJ databases">
        <title>In vitro growth and metabolic characteristics of meat-borne Lactobacillus algidus strains.</title>
        <authorList>
            <person name="Sade E."/>
            <person name="Per J."/>
            <person name="Tytti H."/>
            <person name="Johanna B.K."/>
        </authorList>
    </citation>
    <scope>NUCLEOTIDE SEQUENCE [LARGE SCALE GENOMIC DNA]</scope>
    <source>
        <strain evidence="4 5">LTS37-1</strain>
    </source>
</reference>
<feature type="domain" description="Putative host cell surface-exposed lipoprotein Ltp-like HTH region" evidence="3">
    <location>
        <begin position="70"/>
        <end position="116"/>
    </location>
</feature>
<feature type="compositionally biased region" description="Low complexity" evidence="1">
    <location>
        <begin position="43"/>
        <end position="64"/>
    </location>
</feature>
<dbReference type="InterPro" id="IPR036388">
    <property type="entry name" value="WH-like_DNA-bd_sf"/>
</dbReference>
<dbReference type="AlphaFoldDB" id="A0A5C6MB65"/>
<dbReference type="InterPro" id="IPR011434">
    <property type="entry name" value="Ltp-like_HTH"/>
</dbReference>
<protein>
    <recommendedName>
        <fullName evidence="3">Putative host cell surface-exposed lipoprotein Ltp-like HTH region domain-containing protein</fullName>
    </recommendedName>
</protein>
<evidence type="ECO:0000259" key="3">
    <source>
        <dbReference type="Pfam" id="PF07553"/>
    </source>
</evidence>
<feature type="domain" description="Putative host cell surface-exposed lipoprotein Ltp-like HTH region" evidence="3">
    <location>
        <begin position="119"/>
        <end position="166"/>
    </location>
</feature>
<evidence type="ECO:0000256" key="2">
    <source>
        <dbReference type="SAM" id="Phobius"/>
    </source>
</evidence>
<dbReference type="Pfam" id="PF07553">
    <property type="entry name" value="Lipoprotein_Ltp"/>
    <property type="match status" value="2"/>
</dbReference>
<dbReference type="EMBL" id="SRRQ01000003">
    <property type="protein sequence ID" value="TWW11345.1"/>
    <property type="molecule type" value="Genomic_DNA"/>
</dbReference>
<dbReference type="Gene3D" id="1.10.10.10">
    <property type="entry name" value="Winged helix-like DNA-binding domain superfamily/Winged helix DNA-binding domain"/>
    <property type="match status" value="2"/>
</dbReference>
<feature type="transmembrane region" description="Helical" evidence="2">
    <location>
        <begin position="25"/>
        <end position="43"/>
    </location>
</feature>
<proteinExistence type="predicted"/>
<gene>
    <name evidence="4" type="ORF">LABALGLTS371_05180</name>
</gene>
<feature type="region of interest" description="Disordered" evidence="1">
    <location>
        <begin position="43"/>
        <end position="71"/>
    </location>
</feature>
<keyword evidence="2" id="KW-1133">Transmembrane helix</keyword>
<evidence type="ECO:0000313" key="5">
    <source>
        <dbReference type="Proteomes" id="UP000321659"/>
    </source>
</evidence>
<sequence length="167" mass="18495">MAKTIKGEDGKTYKVKNNKPFYKRAWFWIVVVLIVIIGATMSGSGESKSTTTKTSTSQKASVSTERVPSEYRSALSKAKTYANTMNMSKKGVYNQLTSEAGEKFSEKAAQYAVDNVKTDWNKNALAKAKTYQDTMSMSPEGIRDQLISDSGEKFTTEQADYAISHLN</sequence>
<dbReference type="Proteomes" id="UP000321659">
    <property type="component" value="Unassembled WGS sequence"/>
</dbReference>
<accession>A0A5C6MB65</accession>
<keyword evidence="2" id="KW-0812">Transmembrane</keyword>
<comment type="caution">
    <text evidence="4">The sequence shown here is derived from an EMBL/GenBank/DDBJ whole genome shotgun (WGS) entry which is preliminary data.</text>
</comment>
<keyword evidence="2" id="KW-0472">Membrane</keyword>
<dbReference type="RefSeq" id="WP_146302484.1">
    <property type="nucleotide sequence ID" value="NZ_JANXKU010000003.1"/>
</dbReference>
<organism evidence="4 5">
    <name type="scientific">Dellaglioa algida</name>
    <dbReference type="NCBI Taxonomy" id="105612"/>
    <lineage>
        <taxon>Bacteria</taxon>
        <taxon>Bacillati</taxon>
        <taxon>Bacillota</taxon>
        <taxon>Bacilli</taxon>
        <taxon>Lactobacillales</taxon>
        <taxon>Lactobacillaceae</taxon>
        <taxon>Dellaglioa</taxon>
    </lineage>
</organism>
<evidence type="ECO:0000256" key="1">
    <source>
        <dbReference type="SAM" id="MobiDB-lite"/>
    </source>
</evidence>